<protein>
    <submittedName>
        <fullName evidence="7">Kinase-like protein</fullName>
    </submittedName>
</protein>
<organism evidence="7 8">
    <name type="scientific">Dendrothele bispora (strain CBS 962.96)</name>
    <dbReference type="NCBI Taxonomy" id="1314807"/>
    <lineage>
        <taxon>Eukaryota</taxon>
        <taxon>Fungi</taxon>
        <taxon>Dikarya</taxon>
        <taxon>Basidiomycota</taxon>
        <taxon>Agaricomycotina</taxon>
        <taxon>Agaricomycetes</taxon>
        <taxon>Agaricomycetidae</taxon>
        <taxon>Agaricales</taxon>
        <taxon>Agaricales incertae sedis</taxon>
        <taxon>Dendrothele</taxon>
    </lineage>
</organism>
<feature type="domain" description="RRM" evidence="6">
    <location>
        <begin position="544"/>
        <end position="613"/>
    </location>
</feature>
<feature type="transmembrane region" description="Helical" evidence="4">
    <location>
        <begin position="404"/>
        <end position="424"/>
    </location>
</feature>
<keyword evidence="4" id="KW-0812">Transmembrane</keyword>
<keyword evidence="4" id="KW-0472">Membrane</keyword>
<dbReference type="GO" id="GO:0003723">
    <property type="term" value="F:RNA binding"/>
    <property type="evidence" value="ECO:0007669"/>
    <property type="project" value="UniProtKB-UniRule"/>
</dbReference>
<dbReference type="InterPro" id="IPR012677">
    <property type="entry name" value="Nucleotide-bd_a/b_plait_sf"/>
</dbReference>
<dbReference type="PROSITE" id="PS00108">
    <property type="entry name" value="PROTEIN_KINASE_ST"/>
    <property type="match status" value="1"/>
</dbReference>
<reference evidence="7 8" key="1">
    <citation type="journal article" date="2019" name="Nat. Ecol. Evol.">
        <title>Megaphylogeny resolves global patterns of mushroom evolution.</title>
        <authorList>
            <person name="Varga T."/>
            <person name="Krizsan K."/>
            <person name="Foldi C."/>
            <person name="Dima B."/>
            <person name="Sanchez-Garcia M."/>
            <person name="Sanchez-Ramirez S."/>
            <person name="Szollosi G.J."/>
            <person name="Szarkandi J.G."/>
            <person name="Papp V."/>
            <person name="Albert L."/>
            <person name="Andreopoulos W."/>
            <person name="Angelini C."/>
            <person name="Antonin V."/>
            <person name="Barry K.W."/>
            <person name="Bougher N.L."/>
            <person name="Buchanan P."/>
            <person name="Buyck B."/>
            <person name="Bense V."/>
            <person name="Catcheside P."/>
            <person name="Chovatia M."/>
            <person name="Cooper J."/>
            <person name="Damon W."/>
            <person name="Desjardin D."/>
            <person name="Finy P."/>
            <person name="Geml J."/>
            <person name="Haridas S."/>
            <person name="Hughes K."/>
            <person name="Justo A."/>
            <person name="Karasinski D."/>
            <person name="Kautmanova I."/>
            <person name="Kiss B."/>
            <person name="Kocsube S."/>
            <person name="Kotiranta H."/>
            <person name="LaButti K.M."/>
            <person name="Lechner B.E."/>
            <person name="Liimatainen K."/>
            <person name="Lipzen A."/>
            <person name="Lukacs Z."/>
            <person name="Mihaltcheva S."/>
            <person name="Morgado L.N."/>
            <person name="Niskanen T."/>
            <person name="Noordeloos M.E."/>
            <person name="Ohm R.A."/>
            <person name="Ortiz-Santana B."/>
            <person name="Ovrebo C."/>
            <person name="Racz N."/>
            <person name="Riley R."/>
            <person name="Savchenko A."/>
            <person name="Shiryaev A."/>
            <person name="Soop K."/>
            <person name="Spirin V."/>
            <person name="Szebenyi C."/>
            <person name="Tomsovsky M."/>
            <person name="Tulloss R.E."/>
            <person name="Uehling J."/>
            <person name="Grigoriev I.V."/>
            <person name="Vagvolgyi C."/>
            <person name="Papp T."/>
            <person name="Martin F.M."/>
            <person name="Miettinen O."/>
            <person name="Hibbett D.S."/>
            <person name="Nagy L.G."/>
        </authorList>
    </citation>
    <scope>NUCLEOTIDE SEQUENCE [LARGE SCALE GENOMIC DNA]</scope>
    <source>
        <strain evidence="7 8">CBS 962.96</strain>
    </source>
</reference>
<dbReference type="InterPro" id="IPR051681">
    <property type="entry name" value="Ser/Thr_Kinases-Pseudokinases"/>
</dbReference>
<keyword evidence="7" id="KW-0808">Transferase</keyword>
<dbReference type="SMART" id="SM00220">
    <property type="entry name" value="S_TKc"/>
    <property type="match status" value="1"/>
</dbReference>
<dbReference type="OrthoDB" id="6718656at2759"/>
<dbReference type="PROSITE" id="PS50011">
    <property type="entry name" value="PROTEIN_KINASE_DOM"/>
    <property type="match status" value="1"/>
</dbReference>
<proteinExistence type="predicted"/>
<dbReference type="PROSITE" id="PS50102">
    <property type="entry name" value="RRM"/>
    <property type="match status" value="1"/>
</dbReference>
<dbReference type="EMBL" id="ML179053">
    <property type="protein sequence ID" value="THV04680.1"/>
    <property type="molecule type" value="Genomic_DNA"/>
</dbReference>
<dbReference type="Pfam" id="PF07714">
    <property type="entry name" value="PK_Tyr_Ser-Thr"/>
    <property type="match status" value="1"/>
</dbReference>
<evidence type="ECO:0000313" key="8">
    <source>
        <dbReference type="Proteomes" id="UP000297245"/>
    </source>
</evidence>
<dbReference type="Gene3D" id="1.10.510.10">
    <property type="entry name" value="Transferase(Phosphotransferase) domain 1"/>
    <property type="match status" value="1"/>
</dbReference>
<evidence type="ECO:0000256" key="1">
    <source>
        <dbReference type="ARBA" id="ARBA00022884"/>
    </source>
</evidence>
<dbReference type="Gene3D" id="3.30.70.330">
    <property type="match status" value="1"/>
</dbReference>
<feature type="transmembrane region" description="Helical" evidence="4">
    <location>
        <begin position="373"/>
        <end position="392"/>
    </location>
</feature>
<dbReference type="InterPro" id="IPR000719">
    <property type="entry name" value="Prot_kinase_dom"/>
</dbReference>
<gene>
    <name evidence="7" type="ORF">K435DRAFT_746430</name>
</gene>
<dbReference type="SUPFAM" id="SSF56112">
    <property type="entry name" value="Protein kinase-like (PK-like)"/>
    <property type="match status" value="1"/>
</dbReference>
<evidence type="ECO:0000259" key="5">
    <source>
        <dbReference type="PROSITE" id="PS50011"/>
    </source>
</evidence>
<sequence>MSHSDDRDLQRPLLGGREEREQDEIELRTIRPGNVNLDFDLPVGTTQGAIDELDQRIDYLELNVSDYGRSLRHLSKMCERNCCLPSSCILQDPTRLVVDPHAFAQGGFANVYQGSLEGVGKVAVKKLRTDVVQQPQLLFREAVIWKHCRHRNIVPFVAATNLQTPSPWLISLWMIHGNVISYLKGNLDVDIRPLIFNVVDGLGYLHDMNIIHGDLKGANILVNENREACLSDFGMSSVYRSTADQQTTITWTNAILGGGSSRWLAPELLFAPHEKPSFASDAYAFGVVLWEILTCRMPYEHLATDQSVMLHVSQGLRPCFRCITDDPGEVGNLIEIMEDLWSTLPQSRPSVNSELRQRFFKSSSSRKVFQVSWLARCTLLSPSVIGVATAYFLGHASQSPTIPLFIVIIFTIIFSIFILRYALLKTFTVLPVFILGPARSGRLDNILITSTHLLSTSSAIFLCSLGTYLRYAELPETWGYEQSFRRSSFVILWITVVLSFISAGYHDIKLGVSLLWITWLRARGKLGKGDSGNEEDQGSGTTRTQLHVSGINQFMSESDIRYIFEASGEVEWVSIHRTGNHCIVQFRNDLDAERILGSGDFLSATRISRRIVRKLNFENDEYVQDTQVESRWQPLWNLPIIIMYMK</sequence>
<evidence type="ECO:0000256" key="2">
    <source>
        <dbReference type="PROSITE-ProRule" id="PRU00176"/>
    </source>
</evidence>
<evidence type="ECO:0000256" key="4">
    <source>
        <dbReference type="SAM" id="Phobius"/>
    </source>
</evidence>
<dbReference type="InterPro" id="IPR008271">
    <property type="entry name" value="Ser/Thr_kinase_AS"/>
</dbReference>
<dbReference type="InterPro" id="IPR035979">
    <property type="entry name" value="RBD_domain_sf"/>
</dbReference>
<feature type="transmembrane region" description="Helical" evidence="4">
    <location>
        <begin position="489"/>
        <end position="517"/>
    </location>
</feature>
<accession>A0A4S8MNX0</accession>
<keyword evidence="8" id="KW-1185">Reference proteome</keyword>
<dbReference type="SUPFAM" id="SSF54928">
    <property type="entry name" value="RNA-binding domain, RBD"/>
    <property type="match status" value="1"/>
</dbReference>
<evidence type="ECO:0000256" key="3">
    <source>
        <dbReference type="SAM" id="MobiDB-lite"/>
    </source>
</evidence>
<dbReference type="GO" id="GO:0005524">
    <property type="term" value="F:ATP binding"/>
    <property type="evidence" value="ECO:0007669"/>
    <property type="project" value="InterPro"/>
</dbReference>
<dbReference type="PANTHER" id="PTHR44329">
    <property type="entry name" value="SERINE/THREONINE-PROTEIN KINASE TNNI3K-RELATED"/>
    <property type="match status" value="1"/>
</dbReference>
<dbReference type="Proteomes" id="UP000297245">
    <property type="component" value="Unassembled WGS sequence"/>
</dbReference>
<dbReference type="GO" id="GO:0004674">
    <property type="term" value="F:protein serine/threonine kinase activity"/>
    <property type="evidence" value="ECO:0007669"/>
    <property type="project" value="TreeGrafter"/>
</dbReference>
<dbReference type="Pfam" id="PF08777">
    <property type="entry name" value="RRM_3"/>
    <property type="match status" value="1"/>
</dbReference>
<feature type="region of interest" description="Disordered" evidence="3">
    <location>
        <begin position="1"/>
        <end position="22"/>
    </location>
</feature>
<evidence type="ECO:0000313" key="7">
    <source>
        <dbReference type="EMBL" id="THV04680.1"/>
    </source>
</evidence>
<dbReference type="InterPro" id="IPR000504">
    <property type="entry name" value="RRM_dom"/>
</dbReference>
<dbReference type="InterPro" id="IPR014886">
    <property type="entry name" value="La_xRRM"/>
</dbReference>
<evidence type="ECO:0000259" key="6">
    <source>
        <dbReference type="PROSITE" id="PS50102"/>
    </source>
</evidence>
<feature type="domain" description="Protein kinase" evidence="5">
    <location>
        <begin position="97"/>
        <end position="360"/>
    </location>
</feature>
<feature type="transmembrane region" description="Helical" evidence="4">
    <location>
        <begin position="445"/>
        <end position="469"/>
    </location>
</feature>
<dbReference type="InterPro" id="IPR001245">
    <property type="entry name" value="Ser-Thr/Tyr_kinase_cat_dom"/>
</dbReference>
<dbReference type="InterPro" id="IPR011009">
    <property type="entry name" value="Kinase-like_dom_sf"/>
</dbReference>
<dbReference type="CDD" id="cd00590">
    <property type="entry name" value="RRM_SF"/>
    <property type="match status" value="1"/>
</dbReference>
<keyword evidence="4" id="KW-1133">Transmembrane helix</keyword>
<name>A0A4S8MNX0_DENBC</name>
<feature type="non-terminal residue" evidence="7">
    <location>
        <position position="646"/>
    </location>
</feature>
<keyword evidence="7" id="KW-0418">Kinase</keyword>
<dbReference type="AlphaFoldDB" id="A0A4S8MNX0"/>
<keyword evidence="1 2" id="KW-0694">RNA-binding</keyword>